<evidence type="ECO:0000313" key="4">
    <source>
        <dbReference type="Proteomes" id="UP000549394"/>
    </source>
</evidence>
<dbReference type="OrthoDB" id="6264453at2759"/>
<feature type="transmembrane region" description="Helical" evidence="1">
    <location>
        <begin position="37"/>
        <end position="58"/>
    </location>
</feature>
<keyword evidence="1" id="KW-0812">Transmembrane</keyword>
<organism evidence="3 4">
    <name type="scientific">Dimorphilus gyrociliatus</name>
    <dbReference type="NCBI Taxonomy" id="2664684"/>
    <lineage>
        <taxon>Eukaryota</taxon>
        <taxon>Metazoa</taxon>
        <taxon>Spiralia</taxon>
        <taxon>Lophotrochozoa</taxon>
        <taxon>Annelida</taxon>
        <taxon>Polychaeta</taxon>
        <taxon>Polychaeta incertae sedis</taxon>
        <taxon>Dinophilidae</taxon>
        <taxon>Dimorphilus</taxon>
    </lineage>
</organism>
<keyword evidence="4" id="KW-1185">Reference proteome</keyword>
<sequence length="70" mass="7507">MIAHVQKIFALFVTIFAIVSAQESINPHEGFNVFLHAGIALLMSFGILASCAVGVNVLSKYCAKRIGKAE</sequence>
<evidence type="ECO:0000313" key="3">
    <source>
        <dbReference type="EMBL" id="CAD5120437.1"/>
    </source>
</evidence>
<protein>
    <submittedName>
        <fullName evidence="3">DgyrCDS9006</fullName>
    </submittedName>
</protein>
<keyword evidence="1" id="KW-0472">Membrane</keyword>
<evidence type="ECO:0000256" key="1">
    <source>
        <dbReference type="SAM" id="Phobius"/>
    </source>
</evidence>
<dbReference type="AlphaFoldDB" id="A0A7I8VY31"/>
<dbReference type="EMBL" id="CAJFCJ010000012">
    <property type="protein sequence ID" value="CAD5120437.1"/>
    <property type="molecule type" value="Genomic_DNA"/>
</dbReference>
<keyword evidence="2" id="KW-0732">Signal</keyword>
<feature type="chain" id="PRO_5029512875" evidence="2">
    <location>
        <begin position="22"/>
        <end position="70"/>
    </location>
</feature>
<proteinExistence type="predicted"/>
<gene>
    <name evidence="3" type="ORF">DGYR_LOCUS8539</name>
</gene>
<accession>A0A7I8VY31</accession>
<comment type="caution">
    <text evidence="3">The sequence shown here is derived from an EMBL/GenBank/DDBJ whole genome shotgun (WGS) entry which is preliminary data.</text>
</comment>
<name>A0A7I8VY31_9ANNE</name>
<keyword evidence="1" id="KW-1133">Transmembrane helix</keyword>
<reference evidence="3 4" key="1">
    <citation type="submission" date="2020-08" db="EMBL/GenBank/DDBJ databases">
        <authorList>
            <person name="Hejnol A."/>
        </authorList>
    </citation>
    <scope>NUCLEOTIDE SEQUENCE [LARGE SCALE GENOMIC DNA]</scope>
</reference>
<dbReference type="Proteomes" id="UP000549394">
    <property type="component" value="Unassembled WGS sequence"/>
</dbReference>
<feature type="signal peptide" evidence="2">
    <location>
        <begin position="1"/>
        <end position="21"/>
    </location>
</feature>
<evidence type="ECO:0000256" key="2">
    <source>
        <dbReference type="SAM" id="SignalP"/>
    </source>
</evidence>